<dbReference type="Gene3D" id="3.40.50.2000">
    <property type="entry name" value="Glycogen Phosphorylase B"/>
    <property type="match status" value="2"/>
</dbReference>
<dbReference type="Proteomes" id="UP000216107">
    <property type="component" value="Unassembled WGS sequence"/>
</dbReference>
<accession>A0A272EN83</accession>
<evidence type="ECO:0000256" key="11">
    <source>
        <dbReference type="ARBA" id="ARBA00044190"/>
    </source>
</evidence>
<dbReference type="PANTHER" id="PTHR30160:SF19">
    <property type="entry name" value="LIPOPOLYSACCHARIDE HEPTOSYLTRANSFERASE 1"/>
    <property type="match status" value="1"/>
</dbReference>
<evidence type="ECO:0000256" key="5">
    <source>
        <dbReference type="ARBA" id="ARBA00022676"/>
    </source>
</evidence>
<proteinExistence type="inferred from homology"/>
<evidence type="ECO:0000256" key="4">
    <source>
        <dbReference type="ARBA" id="ARBA00022519"/>
    </source>
</evidence>
<evidence type="ECO:0000256" key="7">
    <source>
        <dbReference type="ARBA" id="ARBA00022985"/>
    </source>
</evidence>
<dbReference type="AlphaFoldDB" id="A0A272EN83"/>
<organism evidence="15 16">
    <name type="scientific">Candidatus Dactylopiibacterium carminicum</name>
    <dbReference type="NCBI Taxonomy" id="857335"/>
    <lineage>
        <taxon>Bacteria</taxon>
        <taxon>Pseudomonadati</taxon>
        <taxon>Pseudomonadota</taxon>
        <taxon>Betaproteobacteria</taxon>
        <taxon>Rhodocyclales</taxon>
        <taxon>Rhodocyclaceae</taxon>
        <taxon>Candidatus Dactylopiibacterium</taxon>
    </lineage>
</organism>
<evidence type="ECO:0000256" key="13">
    <source>
        <dbReference type="ARBA" id="ARBA00049201"/>
    </source>
</evidence>
<dbReference type="GO" id="GO:0005886">
    <property type="term" value="C:plasma membrane"/>
    <property type="evidence" value="ECO:0007669"/>
    <property type="project" value="UniProtKB-SubCell"/>
</dbReference>
<reference evidence="15 16" key="2">
    <citation type="submission" date="2017-07" db="EMBL/GenBank/DDBJ databases">
        <title>Candidatus Dactylopiibacterium carminicum, a nitrogen-fixing symbiont of the cochineal insect Dactylopius coccus and Dactylopius opuntiae (Hemiptera: Coccoidea: Dactylopiidae).</title>
        <authorList>
            <person name="Vera A."/>
        </authorList>
    </citation>
    <scope>NUCLEOTIDE SEQUENCE [LARGE SCALE GENOMIC DNA]</scope>
    <source>
        <strain evidence="15 16">NFDCM</strain>
    </source>
</reference>
<dbReference type="SUPFAM" id="SSF53756">
    <property type="entry name" value="UDP-Glycosyltransferase/glycogen phosphorylase"/>
    <property type="match status" value="1"/>
</dbReference>
<evidence type="ECO:0000313" key="17">
    <source>
        <dbReference type="Proteomes" id="UP000623509"/>
    </source>
</evidence>
<dbReference type="NCBIfam" id="TIGR02193">
    <property type="entry name" value="heptsyl_trn_I"/>
    <property type="match status" value="1"/>
</dbReference>
<comment type="caution">
    <text evidence="15">The sequence shown here is derived from an EMBL/GenBank/DDBJ whole genome shotgun (WGS) entry which is preliminary data.</text>
</comment>
<comment type="subcellular location">
    <subcellularLocation>
        <location evidence="1">Cell inner membrane</location>
        <topology evidence="1">Peripheral membrane protein</topology>
        <orientation evidence="1">Cytoplasmic side</orientation>
    </subcellularLocation>
</comment>
<evidence type="ECO:0000256" key="2">
    <source>
        <dbReference type="ARBA" id="ARBA00004713"/>
    </source>
</evidence>
<evidence type="ECO:0000313" key="14">
    <source>
        <dbReference type="EMBL" id="KAF7597942.1"/>
    </source>
</evidence>
<keyword evidence="4" id="KW-0997">Cell inner membrane</keyword>
<evidence type="ECO:0000256" key="3">
    <source>
        <dbReference type="ARBA" id="ARBA00022475"/>
    </source>
</evidence>
<dbReference type="EMBL" id="NMRN01000078">
    <property type="protein sequence ID" value="PAS91516.1"/>
    <property type="molecule type" value="Genomic_DNA"/>
</dbReference>
<dbReference type="GO" id="GO:0008713">
    <property type="term" value="F:ADP-heptose-lipopolysaccharide heptosyltransferase activity"/>
    <property type="evidence" value="ECO:0007669"/>
    <property type="project" value="TreeGrafter"/>
</dbReference>
<dbReference type="InterPro" id="IPR051199">
    <property type="entry name" value="LPS_LOS_Heptosyltrfase"/>
</dbReference>
<keyword evidence="8" id="KW-0472">Membrane</keyword>
<dbReference type="RefSeq" id="WP_095525828.1">
    <property type="nucleotide sequence ID" value="NZ_MDUX01000075.1"/>
</dbReference>
<keyword evidence="5" id="KW-0328">Glycosyltransferase</keyword>
<evidence type="ECO:0000313" key="15">
    <source>
        <dbReference type="EMBL" id="PAS91516.1"/>
    </source>
</evidence>
<evidence type="ECO:0000313" key="16">
    <source>
        <dbReference type="Proteomes" id="UP000216107"/>
    </source>
</evidence>
<protein>
    <recommendedName>
        <fullName evidence="11">Lipopolysaccharide heptosyltransferase 1</fullName>
        <ecNumber evidence="10">2.4.99.23</ecNumber>
    </recommendedName>
    <alternativeName>
        <fullName evidence="12">ADP-heptose:lipopolysaccharide heptosyltransferase I</fullName>
    </alternativeName>
</protein>
<keyword evidence="17" id="KW-1185">Reference proteome</keyword>
<keyword evidence="3" id="KW-1003">Cell membrane</keyword>
<evidence type="ECO:0000256" key="8">
    <source>
        <dbReference type="ARBA" id="ARBA00023136"/>
    </source>
</evidence>
<dbReference type="EC" id="2.4.99.23" evidence="10"/>
<reference evidence="14 17" key="1">
    <citation type="submission" date="2016-08" db="EMBL/GenBank/DDBJ databases">
        <title>Candidatus Dactylopiibacterium carminicum genome sequence.</title>
        <authorList>
            <person name="Ramirez-Puebla S.T."/>
            <person name="Ormeno-Orrillo E."/>
            <person name="Vera-Ponce De Leon A."/>
            <person name="Luis L."/>
            <person name="Sanchez-Flores A."/>
            <person name="Monica R."/>
            <person name="Martinez-Romero E."/>
        </authorList>
    </citation>
    <scope>NUCLEOTIDE SEQUENCE [LARGE SCALE GENOMIC DNA]</scope>
    <source>
        <strain evidence="14">END1</strain>
    </source>
</reference>
<comment type="pathway">
    <text evidence="2">Bacterial outer membrane biogenesis; LPS core biosynthesis.</text>
</comment>
<sequence length="314" mass="33902">MRSILLVKTSSLGDVIHNLPVVSDLRRHWPALAIDWVVEESFAEIPRLHPGVRHVLPVAVRRWRKALTRRDTWHEIGQFQRQLRETCYDLVIDTQGLVKSALITRLADGLRCGYDRTVAREPLAARFYDCHYAIPGTAHAVERNRWLVAAACGYAPDLPLRYGIHANPDAGASPYCVLLTATSRDDKLWPETHWQALGQTLAAQGLRSLLPAGSPRERERATRIASAIPGAETLPPSSLTALAGILAGAQSVVGVDTGLTHLAAALDRPVVALYVATDPGLTGVHAGPRAVNLGGRGQCPAPAEVLNALQALPG</sequence>
<dbReference type="InterPro" id="IPR011908">
    <property type="entry name" value="LipoPS_heptosylTferase-I"/>
</dbReference>
<evidence type="ECO:0000256" key="1">
    <source>
        <dbReference type="ARBA" id="ARBA00004515"/>
    </source>
</evidence>
<dbReference type="InterPro" id="IPR002201">
    <property type="entry name" value="Glyco_trans_9"/>
</dbReference>
<dbReference type="OrthoDB" id="9767552at2"/>
<gene>
    <name evidence="15" type="primary">waaC</name>
    <name evidence="14" type="ORF">BGI27_15975</name>
    <name evidence="15" type="ORF">CGU29_16015</name>
</gene>
<evidence type="ECO:0000256" key="10">
    <source>
        <dbReference type="ARBA" id="ARBA00044041"/>
    </source>
</evidence>
<dbReference type="Proteomes" id="UP000623509">
    <property type="component" value="Unassembled WGS sequence"/>
</dbReference>
<evidence type="ECO:0000256" key="9">
    <source>
        <dbReference type="ARBA" id="ARBA00043995"/>
    </source>
</evidence>
<dbReference type="Pfam" id="PF01075">
    <property type="entry name" value="Glyco_transf_9"/>
    <property type="match status" value="1"/>
</dbReference>
<keyword evidence="7" id="KW-0448">Lipopolysaccharide biosynthesis</keyword>
<name>A0A272EN83_9RHOO</name>
<dbReference type="PANTHER" id="PTHR30160">
    <property type="entry name" value="TETRAACYLDISACCHARIDE 4'-KINASE-RELATED"/>
    <property type="match status" value="1"/>
</dbReference>
<dbReference type="GO" id="GO:0009244">
    <property type="term" value="P:lipopolysaccharide core region biosynthetic process"/>
    <property type="evidence" value="ECO:0007669"/>
    <property type="project" value="InterPro"/>
</dbReference>
<dbReference type="CDD" id="cd03789">
    <property type="entry name" value="GT9_LPS_heptosyltransferase"/>
    <property type="match status" value="1"/>
</dbReference>
<dbReference type="GO" id="GO:0005829">
    <property type="term" value="C:cytosol"/>
    <property type="evidence" value="ECO:0007669"/>
    <property type="project" value="TreeGrafter"/>
</dbReference>
<evidence type="ECO:0000256" key="6">
    <source>
        <dbReference type="ARBA" id="ARBA00022679"/>
    </source>
</evidence>
<keyword evidence="6 15" id="KW-0808">Transferase</keyword>
<dbReference type="EMBL" id="MDUX01000075">
    <property type="protein sequence ID" value="KAF7597942.1"/>
    <property type="molecule type" value="Genomic_DNA"/>
</dbReference>
<comment type="catalytic activity">
    <reaction evidence="13">
        <text>an alpha-Kdo-(2-&gt;4)-alpha-Kdo-(2-&gt;6)-lipid A + ADP-L-glycero-beta-D-manno-heptose = an L-alpha-D-Hep-(1-&gt;5)-[alpha-Kdo-(2-&gt;4)]-alpha-Kdo-(2-&gt;6)-lipid A + ADP + H(+)</text>
        <dbReference type="Rhea" id="RHEA:74067"/>
        <dbReference type="ChEBI" id="CHEBI:15378"/>
        <dbReference type="ChEBI" id="CHEBI:61506"/>
        <dbReference type="ChEBI" id="CHEBI:176431"/>
        <dbReference type="ChEBI" id="CHEBI:193068"/>
        <dbReference type="ChEBI" id="CHEBI:456216"/>
        <dbReference type="EC" id="2.4.99.23"/>
    </reaction>
</comment>
<evidence type="ECO:0000256" key="12">
    <source>
        <dbReference type="ARBA" id="ARBA00044330"/>
    </source>
</evidence>
<comment type="similarity">
    <text evidence="9">Belongs to the glycosyltransferase 9 family.</text>
</comment>